<reference evidence="1 2" key="1">
    <citation type="journal article" date="2019" name="Sci. Rep.">
        <title>Orb-weaving spider Araneus ventricosus genome elucidates the spidroin gene catalogue.</title>
        <authorList>
            <person name="Kono N."/>
            <person name="Nakamura H."/>
            <person name="Ohtoshi R."/>
            <person name="Moran D.A.P."/>
            <person name="Shinohara A."/>
            <person name="Yoshida Y."/>
            <person name="Fujiwara M."/>
            <person name="Mori M."/>
            <person name="Tomita M."/>
            <person name="Arakawa K."/>
        </authorList>
    </citation>
    <scope>NUCLEOTIDE SEQUENCE [LARGE SCALE GENOMIC DNA]</scope>
</reference>
<proteinExistence type="predicted"/>
<dbReference type="OrthoDB" id="425619at2759"/>
<name>A0A4Y2S4C0_ARAVE</name>
<keyword evidence="2" id="KW-1185">Reference proteome</keyword>
<dbReference type="AlphaFoldDB" id="A0A4Y2S4C0"/>
<protein>
    <submittedName>
        <fullName evidence="1">Uncharacterized protein</fullName>
    </submittedName>
</protein>
<dbReference type="Proteomes" id="UP000499080">
    <property type="component" value="Unassembled WGS sequence"/>
</dbReference>
<accession>A0A4Y2S4C0</accession>
<comment type="caution">
    <text evidence="1">The sequence shown here is derived from an EMBL/GenBank/DDBJ whole genome shotgun (WGS) entry which is preliminary data.</text>
</comment>
<evidence type="ECO:0000313" key="1">
    <source>
        <dbReference type="EMBL" id="GBN82982.1"/>
    </source>
</evidence>
<sequence>MNTAKCSSTGQTAAFLTFGRELRTVDEVQNDLRSVTFKDTFVSEITPYLKGFSKFMAEAKEVAEMMKSDATRFADRASAAILPSYIFDFADQDGPPGPWYFYRPPPSNLTLKSDRNTLMFCHHGQGVVRISGGHQKII</sequence>
<dbReference type="EMBL" id="BGPR01019808">
    <property type="protein sequence ID" value="GBN82982.1"/>
    <property type="molecule type" value="Genomic_DNA"/>
</dbReference>
<evidence type="ECO:0000313" key="2">
    <source>
        <dbReference type="Proteomes" id="UP000499080"/>
    </source>
</evidence>
<organism evidence="1 2">
    <name type="scientific">Araneus ventricosus</name>
    <name type="common">Orbweaver spider</name>
    <name type="synonym">Epeira ventricosa</name>
    <dbReference type="NCBI Taxonomy" id="182803"/>
    <lineage>
        <taxon>Eukaryota</taxon>
        <taxon>Metazoa</taxon>
        <taxon>Ecdysozoa</taxon>
        <taxon>Arthropoda</taxon>
        <taxon>Chelicerata</taxon>
        <taxon>Arachnida</taxon>
        <taxon>Araneae</taxon>
        <taxon>Araneomorphae</taxon>
        <taxon>Entelegynae</taxon>
        <taxon>Araneoidea</taxon>
        <taxon>Araneidae</taxon>
        <taxon>Araneus</taxon>
    </lineage>
</organism>
<gene>
    <name evidence="1" type="ORF">AVEN_232610_1</name>
</gene>